<name>A0AAN7N6S1_MYCAM</name>
<organism evidence="2 3">
    <name type="scientific">Mycteria americana</name>
    <name type="common">Wood stork</name>
    <dbReference type="NCBI Taxonomy" id="33587"/>
    <lineage>
        <taxon>Eukaryota</taxon>
        <taxon>Metazoa</taxon>
        <taxon>Chordata</taxon>
        <taxon>Craniata</taxon>
        <taxon>Vertebrata</taxon>
        <taxon>Euteleostomi</taxon>
        <taxon>Archelosauria</taxon>
        <taxon>Archosauria</taxon>
        <taxon>Dinosauria</taxon>
        <taxon>Saurischia</taxon>
        <taxon>Theropoda</taxon>
        <taxon>Coelurosauria</taxon>
        <taxon>Aves</taxon>
        <taxon>Neognathae</taxon>
        <taxon>Neoaves</taxon>
        <taxon>Aequornithes</taxon>
        <taxon>Ciconiiformes</taxon>
        <taxon>Ciconiidae</taxon>
        <taxon>Mycteria</taxon>
    </lineage>
</organism>
<protein>
    <submittedName>
        <fullName evidence="2">Uncharacterized protein</fullName>
    </submittedName>
</protein>
<evidence type="ECO:0000313" key="3">
    <source>
        <dbReference type="Proteomes" id="UP001333110"/>
    </source>
</evidence>
<evidence type="ECO:0000313" key="2">
    <source>
        <dbReference type="EMBL" id="KAK4809617.1"/>
    </source>
</evidence>
<evidence type="ECO:0000256" key="1">
    <source>
        <dbReference type="SAM" id="MobiDB-lite"/>
    </source>
</evidence>
<sequence length="63" mass="7703">MAWQAKAGNEVLKRRLWDLEKALEQAQKDKRDIHEEMIRQYQELQKQTAAHRQQPTDSTWRRK</sequence>
<accession>A0AAN7N6S1</accession>
<feature type="region of interest" description="Disordered" evidence="1">
    <location>
        <begin position="42"/>
        <end position="63"/>
    </location>
</feature>
<dbReference type="Proteomes" id="UP001333110">
    <property type="component" value="Unassembled WGS sequence"/>
</dbReference>
<gene>
    <name evidence="2" type="ORF">QYF61_025060</name>
</gene>
<comment type="caution">
    <text evidence="2">The sequence shown here is derived from an EMBL/GenBank/DDBJ whole genome shotgun (WGS) entry which is preliminary data.</text>
</comment>
<keyword evidence="3" id="KW-1185">Reference proteome</keyword>
<proteinExistence type="predicted"/>
<dbReference type="AlphaFoldDB" id="A0AAN7N6S1"/>
<dbReference type="EMBL" id="JAUNZN010000021">
    <property type="protein sequence ID" value="KAK4809617.1"/>
    <property type="molecule type" value="Genomic_DNA"/>
</dbReference>
<reference evidence="2 3" key="1">
    <citation type="journal article" date="2023" name="J. Hered.">
        <title>Chromosome-level genome of the wood stork (Mycteria americana) provides insight into avian chromosome evolution.</title>
        <authorList>
            <person name="Flamio R. Jr."/>
            <person name="Ramstad K.M."/>
        </authorList>
    </citation>
    <scope>NUCLEOTIDE SEQUENCE [LARGE SCALE GENOMIC DNA]</scope>
    <source>
        <strain evidence="2">JAX WOST 10</strain>
    </source>
</reference>